<dbReference type="Pfam" id="PF20256">
    <property type="entry name" value="MoCoBD_2"/>
    <property type="match status" value="2"/>
</dbReference>
<dbReference type="PANTHER" id="PTHR47495:SF3">
    <property type="entry name" value="BLR6219 PROTEIN"/>
    <property type="match status" value="1"/>
</dbReference>
<dbReference type="NCBIfam" id="TIGR01409">
    <property type="entry name" value="TAT_signal_seq"/>
    <property type="match status" value="1"/>
</dbReference>
<dbReference type="OrthoDB" id="9767994at2"/>
<gene>
    <name evidence="3" type="ORF">SAMN05216221_0658</name>
</gene>
<reference evidence="4" key="1">
    <citation type="submission" date="2016-10" db="EMBL/GenBank/DDBJ databases">
        <authorList>
            <person name="Varghese N."/>
            <person name="Submissions S."/>
        </authorList>
    </citation>
    <scope>NUCLEOTIDE SEQUENCE [LARGE SCALE GENOMIC DNA]</scope>
    <source>
        <strain evidence="4">KCTC 32247</strain>
    </source>
</reference>
<dbReference type="InterPro" id="IPR052516">
    <property type="entry name" value="N-heterocyclic_Hydroxylase"/>
</dbReference>
<evidence type="ECO:0000259" key="2">
    <source>
        <dbReference type="SMART" id="SM01008"/>
    </source>
</evidence>
<keyword evidence="4" id="KW-1185">Reference proteome</keyword>
<dbReference type="SUPFAM" id="SSF56003">
    <property type="entry name" value="Molybdenum cofactor-binding domain"/>
    <property type="match status" value="2"/>
</dbReference>
<dbReference type="Proteomes" id="UP000243359">
    <property type="component" value="Chromosome I"/>
</dbReference>
<name>A0A1H1MZH6_9PSED</name>
<dbReference type="AlphaFoldDB" id="A0A1H1MZH6"/>
<dbReference type="Gene3D" id="3.90.1170.50">
    <property type="entry name" value="Aldehyde oxidase/xanthine dehydrogenase, a/b hammerhead"/>
    <property type="match status" value="1"/>
</dbReference>
<dbReference type="InterPro" id="IPR000674">
    <property type="entry name" value="Ald_Oxase/Xan_DH_a/b"/>
</dbReference>
<evidence type="ECO:0000313" key="3">
    <source>
        <dbReference type="EMBL" id="SDR92080.1"/>
    </source>
</evidence>
<dbReference type="InterPro" id="IPR046867">
    <property type="entry name" value="AldOxase/xan_DH_MoCoBD2"/>
</dbReference>
<dbReference type="PANTHER" id="PTHR47495">
    <property type="entry name" value="ALDEHYDE DEHYDROGENASE"/>
    <property type="match status" value="1"/>
</dbReference>
<feature type="domain" description="Aldehyde oxidase/xanthine dehydrogenase a/b hammerhead" evidence="2">
    <location>
        <begin position="229"/>
        <end position="318"/>
    </location>
</feature>
<dbReference type="STRING" id="1392877.SAMN05216221_0658"/>
<dbReference type="InterPro" id="IPR012368">
    <property type="entry name" value="OxRdtase_Mopterin-bd_su_IorB"/>
</dbReference>
<dbReference type="InterPro" id="IPR008274">
    <property type="entry name" value="AldOxase/xan_DH_MoCoBD1"/>
</dbReference>
<protein>
    <submittedName>
        <fullName evidence="3">Isoquinoline 1-oxidoreductase, beta subunit</fullName>
    </submittedName>
</protein>
<dbReference type="RefSeq" id="WP_090347598.1">
    <property type="nucleotide sequence ID" value="NZ_LT629751.1"/>
</dbReference>
<dbReference type="Gene3D" id="3.30.365.10">
    <property type="entry name" value="Aldehyde oxidase/xanthine dehydrogenase, molybdopterin binding domain"/>
    <property type="match status" value="4"/>
</dbReference>
<dbReference type="Pfam" id="PF02738">
    <property type="entry name" value="MoCoBD_1"/>
    <property type="match status" value="1"/>
</dbReference>
<dbReference type="InterPro" id="IPR006311">
    <property type="entry name" value="TAT_signal"/>
</dbReference>
<dbReference type="InterPro" id="IPR019546">
    <property type="entry name" value="TAT_signal_bac_arc"/>
</dbReference>
<accession>A0A1H1MZH6</accession>
<evidence type="ECO:0000256" key="1">
    <source>
        <dbReference type="ARBA" id="ARBA00022729"/>
    </source>
</evidence>
<keyword evidence="1" id="KW-0732">Signal</keyword>
<evidence type="ECO:0000313" key="4">
    <source>
        <dbReference type="Proteomes" id="UP000243359"/>
    </source>
</evidence>
<proteinExistence type="predicted"/>
<organism evidence="3 4">
    <name type="scientific">Pseudomonas oryzae</name>
    <dbReference type="NCBI Taxonomy" id="1392877"/>
    <lineage>
        <taxon>Bacteria</taxon>
        <taxon>Pseudomonadati</taxon>
        <taxon>Pseudomonadota</taxon>
        <taxon>Gammaproteobacteria</taxon>
        <taxon>Pseudomonadales</taxon>
        <taxon>Pseudomonadaceae</taxon>
        <taxon>Pseudomonas</taxon>
    </lineage>
</organism>
<dbReference type="SMART" id="SM01008">
    <property type="entry name" value="Ald_Xan_dh_C"/>
    <property type="match status" value="1"/>
</dbReference>
<dbReference type="GO" id="GO:0016491">
    <property type="term" value="F:oxidoreductase activity"/>
    <property type="evidence" value="ECO:0007669"/>
    <property type="project" value="InterPro"/>
</dbReference>
<dbReference type="EMBL" id="LT629751">
    <property type="protein sequence ID" value="SDR92080.1"/>
    <property type="molecule type" value="Genomic_DNA"/>
</dbReference>
<dbReference type="PIRSF" id="PIRSF036389">
    <property type="entry name" value="IOR_B"/>
    <property type="match status" value="1"/>
</dbReference>
<sequence>MSQHEQDAPERDELVVVNLSRRGFLKGIAATGALVVAASWGMPEAFAASKRNAFGADAMPHGWVDNPKVFLSIAADGLVTFVCHRAEMGQGVRTSLAMVVADELEADWEMMRVVQAPGDEERFGNQDTDGSRSMRHWFAPLRRCGAAARQMLEQAAANQWQVPLAECRAAGHQVLHVPSGRSLGYGALAEAAAALEVPPRNKLRLKKAEEFRYIGKDSNRAIDGADIVRGRAVFGADVRFDNMLYAVIARPPVYGGTLKSHDASAALQVPGVLRVVEISATPLPSEFQPLGGLAVVASNTWAAIRGREALQLEWDDGANAGYDSHTYRQELSKAARAPGKRLRSMGSVDTAFKKGKQVLEAEYYLPHLAQAPMEPPVATAIFTDGACEVWAPSQAPQAARQRIAERLGIPFAQVTLNVTLLGGGFGRKSKPDFIIEAALLAREFPGRHVRVQWTREDDLQHSYFHTVSVQYLRGALDDKGQASAWLHRSVAPSIGALFGPQARNLQPFELGMGFVGLPWRIPNLRQENPEAAVHTRVGWYRSVVNIPHAFAIQSFVAELAAAAGRDHRDFLLELIGSPRKIDPALLADTTNYGESPSLYPLDTGRLRAVIEEATRQAGWGQQLPPGHGLGLAVHYSFVSYVAVVLDVEVRTDGVLIVNKATMAVDCGPVVNPERVRAQMEGACVMGLSNAALGEISFHQGRVEQSNLHNYQVARMPLAPREIAVHLMRPEGEVPLGGVGEPGVPPIAPALCNAIFAATGKRIRELPIRNQLMDWKV</sequence>
<dbReference type="InterPro" id="IPR037165">
    <property type="entry name" value="AldOxase/xan_DH_Mopterin-bd_sf"/>
</dbReference>
<dbReference type="PROSITE" id="PS51318">
    <property type="entry name" value="TAT"/>
    <property type="match status" value="1"/>
</dbReference>